<gene>
    <name evidence="1" type="ORF">S06H3_07706</name>
</gene>
<protein>
    <submittedName>
        <fullName evidence="1">Uncharacterized protein</fullName>
    </submittedName>
</protein>
<accession>X1JZ69</accession>
<dbReference type="EMBL" id="BARV01003154">
    <property type="protein sequence ID" value="GAI00027.1"/>
    <property type="molecule type" value="Genomic_DNA"/>
</dbReference>
<dbReference type="AlphaFoldDB" id="X1JZ69"/>
<evidence type="ECO:0000313" key="1">
    <source>
        <dbReference type="EMBL" id="GAI00027.1"/>
    </source>
</evidence>
<comment type="caution">
    <text evidence="1">The sequence shown here is derived from an EMBL/GenBank/DDBJ whole genome shotgun (WGS) entry which is preliminary data.</text>
</comment>
<name>X1JZ69_9ZZZZ</name>
<sequence>IGDYYILPFLVIQNLLKSNINFHVACMSDPRLMPVNERREMIKKLKEIGYSRYLEEEICDPYNTTIVRLKAAGFDIL</sequence>
<organism evidence="1">
    <name type="scientific">marine sediment metagenome</name>
    <dbReference type="NCBI Taxonomy" id="412755"/>
    <lineage>
        <taxon>unclassified sequences</taxon>
        <taxon>metagenomes</taxon>
        <taxon>ecological metagenomes</taxon>
    </lineage>
</organism>
<feature type="non-terminal residue" evidence="1">
    <location>
        <position position="1"/>
    </location>
</feature>
<proteinExistence type="predicted"/>
<reference evidence="1" key="1">
    <citation type="journal article" date="2014" name="Front. Microbiol.">
        <title>High frequency of phylogenetically diverse reductive dehalogenase-homologous genes in deep subseafloor sedimentary metagenomes.</title>
        <authorList>
            <person name="Kawai M."/>
            <person name="Futagami T."/>
            <person name="Toyoda A."/>
            <person name="Takaki Y."/>
            <person name="Nishi S."/>
            <person name="Hori S."/>
            <person name="Arai W."/>
            <person name="Tsubouchi T."/>
            <person name="Morono Y."/>
            <person name="Uchiyama I."/>
            <person name="Ito T."/>
            <person name="Fujiyama A."/>
            <person name="Inagaki F."/>
            <person name="Takami H."/>
        </authorList>
    </citation>
    <scope>NUCLEOTIDE SEQUENCE</scope>
    <source>
        <strain evidence="1">Expedition CK06-06</strain>
    </source>
</reference>